<proteinExistence type="inferred from homology"/>
<dbReference type="GO" id="GO:0016616">
    <property type="term" value="F:oxidoreductase activity, acting on the CH-OH group of donors, NAD or NADP as acceptor"/>
    <property type="evidence" value="ECO:0007669"/>
    <property type="project" value="TreeGrafter"/>
</dbReference>
<dbReference type="InterPro" id="IPR020904">
    <property type="entry name" value="Sc_DH/Rdtase_CS"/>
</dbReference>
<gene>
    <name evidence="4" type="ORF">ILUMI_03276</name>
</gene>
<name>A0A8K0GFN3_IGNLU</name>
<evidence type="ECO:0008006" key="6">
    <source>
        <dbReference type="Google" id="ProtNLM"/>
    </source>
</evidence>
<dbReference type="PANTHER" id="PTHR44229:SF8">
    <property type="entry name" value="ALCOHOL DEHYDROGENASE-RELATED"/>
    <property type="match status" value="1"/>
</dbReference>
<dbReference type="SUPFAM" id="SSF51735">
    <property type="entry name" value="NAD(P)-binding Rossmann-fold domains"/>
    <property type="match status" value="1"/>
</dbReference>
<dbReference type="Gene3D" id="3.40.50.720">
    <property type="entry name" value="NAD(P)-binding Rossmann-like Domain"/>
    <property type="match status" value="1"/>
</dbReference>
<evidence type="ECO:0000313" key="4">
    <source>
        <dbReference type="EMBL" id="KAF2902910.1"/>
    </source>
</evidence>
<evidence type="ECO:0000256" key="2">
    <source>
        <dbReference type="ARBA" id="ARBA00023002"/>
    </source>
</evidence>
<dbReference type="EMBL" id="VTPC01001146">
    <property type="protein sequence ID" value="KAF2902910.1"/>
    <property type="molecule type" value="Genomic_DNA"/>
</dbReference>
<dbReference type="InterPro" id="IPR002347">
    <property type="entry name" value="SDR_fam"/>
</dbReference>
<accession>A0A8K0GFN3</accession>
<dbReference type="GO" id="GO:0005737">
    <property type="term" value="C:cytoplasm"/>
    <property type="evidence" value="ECO:0007669"/>
    <property type="project" value="TreeGrafter"/>
</dbReference>
<keyword evidence="5" id="KW-1185">Reference proteome</keyword>
<comment type="caution">
    <text evidence="4">The sequence shown here is derived from an EMBL/GenBank/DDBJ whole genome shotgun (WGS) entry which is preliminary data.</text>
</comment>
<keyword evidence="2" id="KW-0560">Oxidoreductase</keyword>
<reference evidence="4" key="1">
    <citation type="submission" date="2019-08" db="EMBL/GenBank/DDBJ databases">
        <title>The genome of the North American firefly Photinus pyralis.</title>
        <authorList>
            <consortium name="Photinus pyralis genome working group"/>
            <person name="Fallon T.R."/>
            <person name="Sander Lower S.E."/>
            <person name="Weng J.-K."/>
        </authorList>
    </citation>
    <scope>NUCLEOTIDE SEQUENCE</scope>
    <source>
        <strain evidence="4">TRF0915ILg1</strain>
        <tissue evidence="4">Whole body</tissue>
    </source>
</reference>
<dbReference type="FunFam" id="3.40.50.720:FF:000149">
    <property type="entry name" value="15-hydroxyprostaglandin dehydrogenase [NAD(+)]"/>
    <property type="match status" value="1"/>
</dbReference>
<dbReference type="OrthoDB" id="417891at2759"/>
<comment type="similarity">
    <text evidence="1 3">Belongs to the short-chain dehydrogenases/reductases (SDR) family.</text>
</comment>
<dbReference type="PANTHER" id="PTHR44229">
    <property type="entry name" value="15-HYDROXYPROSTAGLANDIN DEHYDROGENASE [NAD(+)]"/>
    <property type="match status" value="1"/>
</dbReference>
<dbReference type="PRINTS" id="PR00081">
    <property type="entry name" value="GDHRDH"/>
</dbReference>
<evidence type="ECO:0000256" key="3">
    <source>
        <dbReference type="RuleBase" id="RU000363"/>
    </source>
</evidence>
<dbReference type="PROSITE" id="PS51257">
    <property type="entry name" value="PROKAR_LIPOPROTEIN"/>
    <property type="match status" value="1"/>
</dbReference>
<dbReference type="AlphaFoldDB" id="A0A8K0GFN3"/>
<dbReference type="Proteomes" id="UP000801492">
    <property type="component" value="Unassembled WGS sequence"/>
</dbReference>
<dbReference type="InterPro" id="IPR036291">
    <property type="entry name" value="NAD(P)-bd_dom_sf"/>
</dbReference>
<sequence length="267" mass="28899">MSYDLKGKVALITGGAVGIGFSCAKEILRFGAQAVVIIDIDETKGQLAAKELAEEFGPEKVLFIKVDVTKSDELEDAIKKTISTWKKIDVMINNAAILNDGLWELEIFININALVQGNLLGLKYMSKKTGGNGGVIINMSSIVALQATPACPIYSGTKNFVIGFSRSLGDFYHYNRTGVKVITLCPGVTDTAQPAQAESSLSHFLFPELRNLFVKEVVNVPRQPASSVGLAATSLITKANSGTVWVAEDNKPAYEIIFPDRTTLRKQ</sequence>
<evidence type="ECO:0000256" key="1">
    <source>
        <dbReference type="ARBA" id="ARBA00006484"/>
    </source>
</evidence>
<dbReference type="PROSITE" id="PS00061">
    <property type="entry name" value="ADH_SHORT"/>
    <property type="match status" value="1"/>
</dbReference>
<evidence type="ECO:0000313" key="5">
    <source>
        <dbReference type="Proteomes" id="UP000801492"/>
    </source>
</evidence>
<organism evidence="4 5">
    <name type="scientific">Ignelater luminosus</name>
    <name type="common">Cucubano</name>
    <name type="synonym">Pyrophorus luminosus</name>
    <dbReference type="NCBI Taxonomy" id="2038154"/>
    <lineage>
        <taxon>Eukaryota</taxon>
        <taxon>Metazoa</taxon>
        <taxon>Ecdysozoa</taxon>
        <taxon>Arthropoda</taxon>
        <taxon>Hexapoda</taxon>
        <taxon>Insecta</taxon>
        <taxon>Pterygota</taxon>
        <taxon>Neoptera</taxon>
        <taxon>Endopterygota</taxon>
        <taxon>Coleoptera</taxon>
        <taxon>Polyphaga</taxon>
        <taxon>Elateriformia</taxon>
        <taxon>Elateroidea</taxon>
        <taxon>Elateridae</taxon>
        <taxon>Agrypninae</taxon>
        <taxon>Pyrophorini</taxon>
        <taxon>Ignelater</taxon>
    </lineage>
</organism>
<dbReference type="PRINTS" id="PR00080">
    <property type="entry name" value="SDRFAMILY"/>
</dbReference>
<dbReference type="Pfam" id="PF00106">
    <property type="entry name" value="adh_short"/>
    <property type="match status" value="1"/>
</dbReference>
<protein>
    <recommendedName>
        <fullName evidence="6">Alcohol dehydrogenase</fullName>
    </recommendedName>
</protein>